<reference evidence="1" key="2">
    <citation type="submission" date="2020-09" db="EMBL/GenBank/DDBJ databases">
        <authorList>
            <person name="Sun Q."/>
            <person name="Zhou Y."/>
        </authorList>
    </citation>
    <scope>NUCLEOTIDE SEQUENCE</scope>
    <source>
        <strain evidence="1">CGMCC 4.7403</strain>
    </source>
</reference>
<organism evidence="1 2">
    <name type="scientific">Streptomyces capitiformicae</name>
    <dbReference type="NCBI Taxonomy" id="2014920"/>
    <lineage>
        <taxon>Bacteria</taxon>
        <taxon>Bacillati</taxon>
        <taxon>Actinomycetota</taxon>
        <taxon>Actinomycetes</taxon>
        <taxon>Kitasatosporales</taxon>
        <taxon>Streptomycetaceae</taxon>
        <taxon>Streptomyces</taxon>
    </lineage>
</organism>
<keyword evidence="2" id="KW-1185">Reference proteome</keyword>
<evidence type="ECO:0000313" key="1">
    <source>
        <dbReference type="EMBL" id="GHH80657.1"/>
    </source>
</evidence>
<dbReference type="EMBL" id="BNAT01000001">
    <property type="protein sequence ID" value="GHH80657.1"/>
    <property type="molecule type" value="Genomic_DNA"/>
</dbReference>
<name>A0A919G9N9_9ACTN</name>
<reference evidence="1" key="1">
    <citation type="journal article" date="2014" name="Int. J. Syst. Evol. Microbiol.">
        <title>Complete genome sequence of Corynebacterium casei LMG S-19264T (=DSM 44701T), isolated from a smear-ripened cheese.</title>
        <authorList>
            <consortium name="US DOE Joint Genome Institute (JGI-PGF)"/>
            <person name="Walter F."/>
            <person name="Albersmeier A."/>
            <person name="Kalinowski J."/>
            <person name="Ruckert C."/>
        </authorList>
    </citation>
    <scope>NUCLEOTIDE SEQUENCE</scope>
    <source>
        <strain evidence="1">CGMCC 4.7403</strain>
    </source>
</reference>
<dbReference type="Proteomes" id="UP000603227">
    <property type="component" value="Unassembled WGS sequence"/>
</dbReference>
<dbReference type="AlphaFoldDB" id="A0A919G9N9"/>
<comment type="caution">
    <text evidence="1">The sequence shown here is derived from an EMBL/GenBank/DDBJ whole genome shotgun (WGS) entry which is preliminary data.</text>
</comment>
<protein>
    <submittedName>
        <fullName evidence="1">Uncharacterized protein</fullName>
    </submittedName>
</protein>
<gene>
    <name evidence="1" type="ORF">GCM10017771_00530</name>
</gene>
<proteinExistence type="predicted"/>
<evidence type="ECO:0000313" key="2">
    <source>
        <dbReference type="Proteomes" id="UP000603227"/>
    </source>
</evidence>
<accession>A0A919G9N9</accession>
<sequence length="144" mass="14500">MLSRTPRTVLGVLVARVRSASGRHASCAWSGNAGAGSLTPEGSWSGLDGPMPTTIALVVVGRCRPSPDRVPLGASSDRHGGSLVASGLPVVVGEGLLPVLGAPLRGIGRVDCDDGDCGRADGTKAHGVSYTAEAAGREGWTVVF</sequence>